<comment type="caution">
    <text evidence="1">The sequence shown here is derived from an EMBL/GenBank/DDBJ whole genome shotgun (WGS) entry which is preliminary data.</text>
</comment>
<protein>
    <submittedName>
        <fullName evidence="1">Uncharacterized protein</fullName>
    </submittedName>
</protein>
<name>A0ABP6QGI5_9ACTN</name>
<evidence type="ECO:0000313" key="2">
    <source>
        <dbReference type="Proteomes" id="UP001501237"/>
    </source>
</evidence>
<organism evidence="1 2">
    <name type="scientific">Actinocorallia longicatena</name>
    <dbReference type="NCBI Taxonomy" id="111803"/>
    <lineage>
        <taxon>Bacteria</taxon>
        <taxon>Bacillati</taxon>
        <taxon>Actinomycetota</taxon>
        <taxon>Actinomycetes</taxon>
        <taxon>Streptosporangiales</taxon>
        <taxon>Thermomonosporaceae</taxon>
        <taxon>Actinocorallia</taxon>
    </lineage>
</organism>
<evidence type="ECO:0000313" key="1">
    <source>
        <dbReference type="EMBL" id="GAA3226032.1"/>
    </source>
</evidence>
<gene>
    <name evidence="1" type="ORF">GCM10010468_54100</name>
</gene>
<dbReference type="RefSeq" id="WP_344833578.1">
    <property type="nucleotide sequence ID" value="NZ_BAAAUV010000015.1"/>
</dbReference>
<accession>A0ABP6QGI5</accession>
<reference evidence="2" key="1">
    <citation type="journal article" date="2019" name="Int. J. Syst. Evol. Microbiol.">
        <title>The Global Catalogue of Microorganisms (GCM) 10K type strain sequencing project: providing services to taxonomists for standard genome sequencing and annotation.</title>
        <authorList>
            <consortium name="The Broad Institute Genomics Platform"/>
            <consortium name="The Broad Institute Genome Sequencing Center for Infectious Disease"/>
            <person name="Wu L."/>
            <person name="Ma J."/>
        </authorList>
    </citation>
    <scope>NUCLEOTIDE SEQUENCE [LARGE SCALE GENOMIC DNA]</scope>
    <source>
        <strain evidence="2">JCM 9377</strain>
    </source>
</reference>
<dbReference type="EMBL" id="BAAAUV010000015">
    <property type="protein sequence ID" value="GAA3226032.1"/>
    <property type="molecule type" value="Genomic_DNA"/>
</dbReference>
<sequence length="50" mass="5640">MLIGLLFIAAGLALIYPELRLIGRRIVARLSRVHVRGVARFGTYTTRTTR</sequence>
<proteinExistence type="predicted"/>
<dbReference type="Proteomes" id="UP001501237">
    <property type="component" value="Unassembled WGS sequence"/>
</dbReference>
<keyword evidence="2" id="KW-1185">Reference proteome</keyword>